<dbReference type="CDD" id="cd02222">
    <property type="entry name" value="cupin_TM1459-like"/>
    <property type="match status" value="1"/>
</dbReference>
<dbReference type="InterPro" id="IPR013096">
    <property type="entry name" value="Cupin_2"/>
</dbReference>
<evidence type="ECO:0000259" key="2">
    <source>
        <dbReference type="Pfam" id="PF07883"/>
    </source>
</evidence>
<evidence type="ECO:0000256" key="1">
    <source>
        <dbReference type="ARBA" id="ARBA00022723"/>
    </source>
</evidence>
<sequence length="116" mass="12744">MRIKNFTDVTATKIDNDQARGISARVVIGREDGAENFCMRVFQLAPGGCTPKHAHAWEHEIFVHEGDGGIFGNGAWHPFLRGTVVLVEADEEHQIRNSGTETLTFVCLVPSTAPEL</sequence>
<dbReference type="PANTHER" id="PTHR35848:SF6">
    <property type="entry name" value="CUPIN TYPE-2 DOMAIN-CONTAINING PROTEIN"/>
    <property type="match status" value="1"/>
</dbReference>
<dbReference type="RefSeq" id="WP_011735295.1">
    <property type="nucleotide sequence ID" value="NC_008609.1"/>
</dbReference>
<dbReference type="KEGG" id="ppd:Ppro_1386"/>
<dbReference type="PANTHER" id="PTHR35848">
    <property type="entry name" value="OXALATE-BINDING PROTEIN"/>
    <property type="match status" value="1"/>
</dbReference>
<dbReference type="Pfam" id="PF07883">
    <property type="entry name" value="Cupin_2"/>
    <property type="match status" value="1"/>
</dbReference>
<dbReference type="STRING" id="338966.Ppro_1386"/>
<dbReference type="OrthoDB" id="9791297at2"/>
<dbReference type="HOGENOM" id="CLU_116722_4_1_7"/>
<evidence type="ECO:0000313" key="4">
    <source>
        <dbReference type="Proteomes" id="UP000006732"/>
    </source>
</evidence>
<dbReference type="InterPro" id="IPR051610">
    <property type="entry name" value="GPI/OXD"/>
</dbReference>
<keyword evidence="4" id="KW-1185">Reference proteome</keyword>
<protein>
    <submittedName>
        <fullName evidence="3">Cupin 2, conserved barrel domain protein</fullName>
    </submittedName>
</protein>
<gene>
    <name evidence="3" type="ordered locus">Ppro_1386</name>
</gene>
<dbReference type="Gene3D" id="2.60.120.10">
    <property type="entry name" value="Jelly Rolls"/>
    <property type="match status" value="1"/>
</dbReference>
<dbReference type="SUPFAM" id="SSF51182">
    <property type="entry name" value="RmlC-like cupins"/>
    <property type="match status" value="1"/>
</dbReference>
<feature type="domain" description="Cupin type-2" evidence="2">
    <location>
        <begin position="41"/>
        <end position="108"/>
    </location>
</feature>
<accession>A1ANT2</accession>
<name>A1ANT2_PELPD</name>
<evidence type="ECO:0000313" key="3">
    <source>
        <dbReference type="EMBL" id="ABK99002.1"/>
    </source>
</evidence>
<keyword evidence="1" id="KW-0479">Metal-binding</keyword>
<dbReference type="AlphaFoldDB" id="A1ANT2"/>
<dbReference type="InterPro" id="IPR011051">
    <property type="entry name" value="RmlC_Cupin_sf"/>
</dbReference>
<organism evidence="3 4">
    <name type="scientific">Pelobacter propionicus (strain DSM 2379 / NBRC 103807 / OttBd1)</name>
    <dbReference type="NCBI Taxonomy" id="338966"/>
    <lineage>
        <taxon>Bacteria</taxon>
        <taxon>Pseudomonadati</taxon>
        <taxon>Thermodesulfobacteriota</taxon>
        <taxon>Desulfuromonadia</taxon>
        <taxon>Desulfuromonadales</taxon>
        <taxon>Desulfuromonadaceae</taxon>
        <taxon>Pelobacter</taxon>
    </lineage>
</organism>
<dbReference type="eggNOG" id="COG1917">
    <property type="taxonomic scope" value="Bacteria"/>
</dbReference>
<reference evidence="3 4" key="1">
    <citation type="submission" date="2006-10" db="EMBL/GenBank/DDBJ databases">
        <title>Complete sequence of chromosome of Pelobacter propionicus DSM 2379.</title>
        <authorList>
            <consortium name="US DOE Joint Genome Institute"/>
            <person name="Copeland A."/>
            <person name="Lucas S."/>
            <person name="Lapidus A."/>
            <person name="Barry K."/>
            <person name="Detter J.C."/>
            <person name="Glavina del Rio T."/>
            <person name="Hammon N."/>
            <person name="Israni S."/>
            <person name="Dalin E."/>
            <person name="Tice H."/>
            <person name="Pitluck S."/>
            <person name="Saunders E."/>
            <person name="Brettin T."/>
            <person name="Bruce D."/>
            <person name="Han C."/>
            <person name="Tapia R."/>
            <person name="Schmutz J."/>
            <person name="Larimer F."/>
            <person name="Land M."/>
            <person name="Hauser L."/>
            <person name="Kyrpides N."/>
            <person name="Kim E."/>
            <person name="Lovley D."/>
            <person name="Richardson P."/>
        </authorList>
    </citation>
    <scope>NUCLEOTIDE SEQUENCE [LARGE SCALE GENOMIC DNA]</scope>
    <source>
        <strain evidence="4">DSM 2379 / NBRC 103807 / OttBd1</strain>
    </source>
</reference>
<proteinExistence type="predicted"/>
<dbReference type="InterPro" id="IPR014710">
    <property type="entry name" value="RmlC-like_jellyroll"/>
</dbReference>
<dbReference type="EMBL" id="CP000482">
    <property type="protein sequence ID" value="ABK99002.1"/>
    <property type="molecule type" value="Genomic_DNA"/>
</dbReference>
<dbReference type="Proteomes" id="UP000006732">
    <property type="component" value="Chromosome"/>
</dbReference>
<dbReference type="GO" id="GO:0046872">
    <property type="term" value="F:metal ion binding"/>
    <property type="evidence" value="ECO:0007669"/>
    <property type="project" value="UniProtKB-KW"/>
</dbReference>